<reference evidence="3 4" key="1">
    <citation type="journal article" date="2016" name="Sci. Rep.">
        <title>The genome sequence of the outbreeding globe artichoke constructed de novo incorporating a phase-aware low-pass sequencing strategy of F1 progeny.</title>
        <authorList>
            <person name="Scaglione D."/>
            <person name="Reyes-Chin-Wo S."/>
            <person name="Acquadro A."/>
            <person name="Froenicke L."/>
            <person name="Portis E."/>
            <person name="Beitel C."/>
            <person name="Tirone M."/>
            <person name="Mauro R."/>
            <person name="Lo Monaco A."/>
            <person name="Mauromicale G."/>
            <person name="Faccioli P."/>
            <person name="Cattivelli L."/>
            <person name="Rieseberg L."/>
            <person name="Michelmore R."/>
            <person name="Lanteri S."/>
        </authorList>
    </citation>
    <scope>NUCLEOTIDE SEQUENCE [LARGE SCALE GENOMIC DNA]</scope>
    <source>
        <strain evidence="3">2C</strain>
    </source>
</reference>
<evidence type="ECO:0000313" key="4">
    <source>
        <dbReference type="Proteomes" id="UP000243975"/>
    </source>
</evidence>
<dbReference type="Proteomes" id="UP000243975">
    <property type="component" value="Unassembled WGS sequence"/>
</dbReference>
<evidence type="ECO:0000256" key="1">
    <source>
        <dbReference type="SAM" id="MobiDB-lite"/>
    </source>
</evidence>
<keyword evidence="4" id="KW-1185">Reference proteome</keyword>
<dbReference type="InterPro" id="IPR038975">
    <property type="entry name" value="THNL"/>
</dbReference>
<sequence length="159" mass="17216">MERGCIPSIKTSTFVSVLVVLMLLSQAGSTGMYSCWGGCLNQCVLVADKNGEARIPCYWDCSTKCFPRSDQNSTSPTSLSKIPSDQMAKLRSSSASEFPGSTLADDTNTPVNSKSKPRQVGSHKKYYCIIGCSLQSCLMSNHVGADLKTCLVRCNHKCK</sequence>
<evidence type="ECO:0000313" key="3">
    <source>
        <dbReference type="EMBL" id="KVH89950.1"/>
    </source>
</evidence>
<feature type="compositionally biased region" description="Polar residues" evidence="1">
    <location>
        <begin position="104"/>
        <end position="114"/>
    </location>
</feature>
<organism evidence="3 4">
    <name type="scientific">Cynara cardunculus var. scolymus</name>
    <name type="common">Globe artichoke</name>
    <name type="synonym">Cynara scolymus</name>
    <dbReference type="NCBI Taxonomy" id="59895"/>
    <lineage>
        <taxon>Eukaryota</taxon>
        <taxon>Viridiplantae</taxon>
        <taxon>Streptophyta</taxon>
        <taxon>Embryophyta</taxon>
        <taxon>Tracheophyta</taxon>
        <taxon>Spermatophyta</taxon>
        <taxon>Magnoliopsida</taxon>
        <taxon>eudicotyledons</taxon>
        <taxon>Gunneridae</taxon>
        <taxon>Pentapetalae</taxon>
        <taxon>asterids</taxon>
        <taxon>campanulids</taxon>
        <taxon>Asterales</taxon>
        <taxon>Asteraceae</taxon>
        <taxon>Carduoideae</taxon>
        <taxon>Cardueae</taxon>
        <taxon>Carduinae</taxon>
        <taxon>Cynara</taxon>
    </lineage>
</organism>
<dbReference type="PANTHER" id="PTHR36312:SF2">
    <property type="entry name" value="THIONIN-LIKE PROTEIN"/>
    <property type="match status" value="1"/>
</dbReference>
<accession>A0A124SB96</accession>
<keyword evidence="2" id="KW-0732">Signal</keyword>
<gene>
    <name evidence="3" type="ORF">Ccrd_008046</name>
</gene>
<feature type="compositionally biased region" description="Polar residues" evidence="1">
    <location>
        <begin position="69"/>
        <end position="83"/>
    </location>
</feature>
<evidence type="ECO:0008006" key="5">
    <source>
        <dbReference type="Google" id="ProtNLM"/>
    </source>
</evidence>
<dbReference type="OMA" id="YCIIGCS"/>
<dbReference type="AlphaFoldDB" id="A0A124SB96"/>
<feature type="chain" id="PRO_5007176111" description="Thionin-like protein 2" evidence="2">
    <location>
        <begin position="30"/>
        <end position="159"/>
    </location>
</feature>
<protein>
    <recommendedName>
        <fullName evidence="5">Thionin-like protein 2</fullName>
    </recommendedName>
</protein>
<feature type="signal peptide" evidence="2">
    <location>
        <begin position="1"/>
        <end position="29"/>
    </location>
</feature>
<evidence type="ECO:0000256" key="2">
    <source>
        <dbReference type="SAM" id="SignalP"/>
    </source>
</evidence>
<proteinExistence type="predicted"/>
<dbReference type="Gramene" id="KVH89950">
    <property type="protein sequence ID" value="KVH89950"/>
    <property type="gene ID" value="Ccrd_008046"/>
</dbReference>
<dbReference type="PANTHER" id="PTHR36312">
    <property type="entry name" value="THIONIN-LIKE PROTEIN 1"/>
    <property type="match status" value="1"/>
</dbReference>
<feature type="region of interest" description="Disordered" evidence="1">
    <location>
        <begin position="68"/>
        <end position="118"/>
    </location>
</feature>
<dbReference type="EMBL" id="LEKV01005122">
    <property type="protein sequence ID" value="KVH89950.1"/>
    <property type="molecule type" value="Genomic_DNA"/>
</dbReference>
<name>A0A124SB96_CYNCS</name>
<dbReference type="PROSITE" id="PS51257">
    <property type="entry name" value="PROKAR_LIPOPROTEIN"/>
    <property type="match status" value="1"/>
</dbReference>
<comment type="caution">
    <text evidence="3">The sequence shown here is derived from an EMBL/GenBank/DDBJ whole genome shotgun (WGS) entry which is preliminary data.</text>
</comment>